<protein>
    <recommendedName>
        <fullName evidence="1">SPIN90/Ldb17 leucine-rich domain-containing protein</fullName>
    </recommendedName>
</protein>
<dbReference type="GO" id="GO:0071933">
    <property type="term" value="F:Arp2/3 complex binding"/>
    <property type="evidence" value="ECO:0007669"/>
    <property type="project" value="TreeGrafter"/>
</dbReference>
<dbReference type="InParanoid" id="A0A4S2N8B0"/>
<dbReference type="PANTHER" id="PTHR13357:SF1">
    <property type="entry name" value="NCK-INTERACTING PROTEIN WITH SH3 DOMAIN"/>
    <property type="match status" value="1"/>
</dbReference>
<dbReference type="GO" id="GO:0051666">
    <property type="term" value="P:actin cortical patch localization"/>
    <property type="evidence" value="ECO:0007669"/>
    <property type="project" value="TreeGrafter"/>
</dbReference>
<dbReference type="FunCoup" id="A0A4S2N8B0">
    <property type="interactions" value="6"/>
</dbReference>
<evidence type="ECO:0000313" key="2">
    <source>
        <dbReference type="EMBL" id="TGZ85523.1"/>
    </source>
</evidence>
<evidence type="ECO:0000313" key="3">
    <source>
        <dbReference type="Proteomes" id="UP000298138"/>
    </source>
</evidence>
<dbReference type="InterPro" id="IPR030125">
    <property type="entry name" value="SPIN90/Ldb17"/>
</dbReference>
<dbReference type="AlphaFoldDB" id="A0A4S2N8B0"/>
<dbReference type="InterPro" id="IPR018556">
    <property type="entry name" value="SPIN90/Ldb17_LRD"/>
</dbReference>
<proteinExistence type="predicted"/>
<dbReference type="Pfam" id="PF09431">
    <property type="entry name" value="SPIN90_LRD"/>
    <property type="match status" value="1"/>
</dbReference>
<dbReference type="Proteomes" id="UP000298138">
    <property type="component" value="Unassembled WGS sequence"/>
</dbReference>
<organism evidence="2 3">
    <name type="scientific">Ascodesmis nigricans</name>
    <dbReference type="NCBI Taxonomy" id="341454"/>
    <lineage>
        <taxon>Eukaryota</taxon>
        <taxon>Fungi</taxon>
        <taxon>Dikarya</taxon>
        <taxon>Ascomycota</taxon>
        <taxon>Pezizomycotina</taxon>
        <taxon>Pezizomycetes</taxon>
        <taxon>Pezizales</taxon>
        <taxon>Ascodesmidaceae</taxon>
        <taxon>Ascodesmis</taxon>
    </lineage>
</organism>
<dbReference type="GO" id="GO:0006897">
    <property type="term" value="P:endocytosis"/>
    <property type="evidence" value="ECO:0007669"/>
    <property type="project" value="TreeGrafter"/>
</dbReference>
<keyword evidence="3" id="KW-1185">Reference proteome</keyword>
<gene>
    <name evidence="2" type="ORF">EX30DRAFT_26354</name>
</gene>
<evidence type="ECO:0000259" key="1">
    <source>
        <dbReference type="Pfam" id="PF09431"/>
    </source>
</evidence>
<dbReference type="OrthoDB" id="445362at2759"/>
<dbReference type="GO" id="GO:0030479">
    <property type="term" value="C:actin cortical patch"/>
    <property type="evidence" value="ECO:0007669"/>
    <property type="project" value="TreeGrafter"/>
</dbReference>
<sequence length="433" mass="50680">MDLRNIISGSPQDEQQFWYELEKTVMISCETQADIDEALKTYLKLIANFGQYLPTEYEWDKCSWFFLEAPLFRTHKSYLRKRIIGRLRKDSSNPRLHLFANILLFDGRDRKATFEYMLEDNLFGRLVELVRTKRDEDWLLWRVVLDLMYEMSRMQRLRPQDFLSINDDFVHYLFGLVEEDPYDHEDPYHYPIIRMLLVLNEQYMLSPSPSGGKCMDVPTNKVIKVLSFHGTRYPRFGENIVLLINRENETSLQLLILKVLYLIFTTTATYEYFYSNDLRVLVDVIIRNLLDLPEEAGSLRHTYLRVLYPLLTHSQLSQAPYYKRTEILRMLDTLSNTGSTHFEPADPTTMRLVSRCLSVPWLKTDPEENGVVEKPEKLAHRFLGITLSQKDGESNVSLIEVAAQNEKPGVITPSRSRANSKVNQKALQITQTV</sequence>
<dbReference type="STRING" id="341454.A0A4S2N8B0"/>
<feature type="domain" description="SPIN90/Ldb17 leucine-rich" evidence="1">
    <location>
        <begin position="186"/>
        <end position="326"/>
    </location>
</feature>
<dbReference type="EMBL" id="ML220112">
    <property type="protein sequence ID" value="TGZ85523.1"/>
    <property type="molecule type" value="Genomic_DNA"/>
</dbReference>
<dbReference type="GO" id="GO:0000147">
    <property type="term" value="P:actin cortical patch assembly"/>
    <property type="evidence" value="ECO:0007669"/>
    <property type="project" value="TreeGrafter"/>
</dbReference>
<dbReference type="PANTHER" id="PTHR13357">
    <property type="entry name" value="SH3 ADAPTER PROTEIN SPIN90 NCK INTERACTING PROTEIN WITH SH3 DOMAIN"/>
    <property type="match status" value="1"/>
</dbReference>
<reference evidence="2 3" key="1">
    <citation type="submission" date="2019-04" db="EMBL/GenBank/DDBJ databases">
        <title>Comparative genomics and transcriptomics to analyze fruiting body development in filamentous ascomycetes.</title>
        <authorList>
            <consortium name="DOE Joint Genome Institute"/>
            <person name="Lutkenhaus R."/>
            <person name="Traeger S."/>
            <person name="Breuer J."/>
            <person name="Kuo A."/>
            <person name="Lipzen A."/>
            <person name="Pangilinan J."/>
            <person name="Dilworth D."/>
            <person name="Sandor L."/>
            <person name="Poggeler S."/>
            <person name="Barry K."/>
            <person name="Grigoriev I.V."/>
            <person name="Nowrousian M."/>
        </authorList>
    </citation>
    <scope>NUCLEOTIDE SEQUENCE [LARGE SCALE GENOMIC DNA]</scope>
    <source>
        <strain evidence="2 3">CBS 389.68</strain>
    </source>
</reference>
<accession>A0A4S2N8B0</accession>
<name>A0A4S2N8B0_9PEZI</name>